<dbReference type="PANTHER" id="PTHR43245:SF51">
    <property type="entry name" value="SHORT CHAIN DEHYDROGENASE_REDUCTASE FAMILY 42E, MEMBER 2"/>
    <property type="match status" value="1"/>
</dbReference>
<proteinExistence type="inferred from homology"/>
<sequence>MPGRDVYLVLGGNGFIGRHIVECLLERKDQVSVFDIVQSYHDVPYYLGDIRDQQQVADVLEKVVRQTKASCIIHAVSPLSTKHLDNPRIYYSVNVEGTKAVIAAAIAGRVRKLVYTSTAGVVFNGRDIVNGDETLPYPSKHLDAYTESKALAEQRVLAANGNGGLMTVSIRPAGVFGPGDRETITGAYHAFERGLTHIQLGNNTNLFDRTYVGNVAYAHILAADKLDDPEISTHLAGEAFIINDGDPVPFWNHMRDIWAIFYEVLPSRKEPRRTIIIPRTFALLLAYVVVFVSRIFRRTETTFTPHSVTFATTTMYFSNDKARRVLGYEPKISVDEGLRRTAMWFKSTVGNGHKSA</sequence>
<evidence type="ECO:0000313" key="5">
    <source>
        <dbReference type="EMBL" id="GLB35201.1"/>
    </source>
</evidence>
<evidence type="ECO:0000259" key="4">
    <source>
        <dbReference type="Pfam" id="PF01073"/>
    </source>
</evidence>
<evidence type="ECO:0000256" key="1">
    <source>
        <dbReference type="ARBA" id="ARBA00009219"/>
    </source>
</evidence>
<dbReference type="OrthoDB" id="10058185at2759"/>
<keyword evidence="3" id="KW-1133">Transmembrane helix</keyword>
<reference evidence="5" key="1">
    <citation type="submission" date="2022-07" db="EMBL/GenBank/DDBJ databases">
        <title>The genome of Lyophyllum shimeji provides insight into the initial evolution of ectomycorrhizal fungal genome.</title>
        <authorList>
            <person name="Kobayashi Y."/>
            <person name="Shibata T."/>
            <person name="Hirakawa H."/>
            <person name="Shigenobu S."/>
            <person name="Nishiyama T."/>
            <person name="Yamada A."/>
            <person name="Hasebe M."/>
            <person name="Kawaguchi M."/>
        </authorList>
    </citation>
    <scope>NUCLEOTIDE SEQUENCE</scope>
    <source>
        <strain evidence="5">AT787</strain>
    </source>
</reference>
<dbReference type="EMBL" id="BRPK01000002">
    <property type="protein sequence ID" value="GLB35201.1"/>
    <property type="molecule type" value="Genomic_DNA"/>
</dbReference>
<protein>
    <submittedName>
        <fullName evidence="5">C-3 sterol dehydrogenase</fullName>
    </submittedName>
</protein>
<keyword evidence="2" id="KW-0560">Oxidoreductase</keyword>
<dbReference type="InterPro" id="IPR050177">
    <property type="entry name" value="Lipid_A_modif_metabolic_enz"/>
</dbReference>
<organism evidence="5 6">
    <name type="scientific">Lyophyllum shimeji</name>
    <name type="common">Hon-shimeji</name>
    <name type="synonym">Tricholoma shimeji</name>
    <dbReference type="NCBI Taxonomy" id="47721"/>
    <lineage>
        <taxon>Eukaryota</taxon>
        <taxon>Fungi</taxon>
        <taxon>Dikarya</taxon>
        <taxon>Basidiomycota</taxon>
        <taxon>Agaricomycotina</taxon>
        <taxon>Agaricomycetes</taxon>
        <taxon>Agaricomycetidae</taxon>
        <taxon>Agaricales</taxon>
        <taxon>Tricholomatineae</taxon>
        <taxon>Lyophyllaceae</taxon>
        <taxon>Lyophyllum</taxon>
    </lineage>
</organism>
<accession>A0A9P3ULA4</accession>
<dbReference type="Pfam" id="PF01073">
    <property type="entry name" value="3Beta_HSD"/>
    <property type="match status" value="1"/>
</dbReference>
<comment type="caution">
    <text evidence="5">The sequence shown here is derived from an EMBL/GenBank/DDBJ whole genome shotgun (WGS) entry which is preliminary data.</text>
</comment>
<evidence type="ECO:0000256" key="3">
    <source>
        <dbReference type="SAM" id="Phobius"/>
    </source>
</evidence>
<dbReference type="AlphaFoldDB" id="A0A9P3ULA4"/>
<feature type="domain" description="3-beta hydroxysteroid dehydrogenase/isomerase" evidence="4">
    <location>
        <begin position="8"/>
        <end position="259"/>
    </location>
</feature>
<name>A0A9P3ULA4_LYOSH</name>
<dbReference type="InterPro" id="IPR036291">
    <property type="entry name" value="NAD(P)-bd_dom_sf"/>
</dbReference>
<evidence type="ECO:0000256" key="2">
    <source>
        <dbReference type="ARBA" id="ARBA00023002"/>
    </source>
</evidence>
<dbReference type="GO" id="GO:0016616">
    <property type="term" value="F:oxidoreductase activity, acting on the CH-OH group of donors, NAD or NADP as acceptor"/>
    <property type="evidence" value="ECO:0007669"/>
    <property type="project" value="InterPro"/>
</dbReference>
<dbReference type="SUPFAM" id="SSF51735">
    <property type="entry name" value="NAD(P)-binding Rossmann-fold domains"/>
    <property type="match status" value="1"/>
</dbReference>
<evidence type="ECO:0000313" key="6">
    <source>
        <dbReference type="Proteomes" id="UP001063166"/>
    </source>
</evidence>
<feature type="transmembrane region" description="Helical" evidence="3">
    <location>
        <begin position="276"/>
        <end position="296"/>
    </location>
</feature>
<dbReference type="InterPro" id="IPR002225">
    <property type="entry name" value="3Beta_OHSteriod_DH/Estase"/>
</dbReference>
<keyword evidence="3" id="KW-0472">Membrane</keyword>
<dbReference type="Gene3D" id="3.40.50.720">
    <property type="entry name" value="NAD(P)-binding Rossmann-like Domain"/>
    <property type="match status" value="1"/>
</dbReference>
<dbReference type="GO" id="GO:0006694">
    <property type="term" value="P:steroid biosynthetic process"/>
    <property type="evidence" value="ECO:0007669"/>
    <property type="project" value="InterPro"/>
</dbReference>
<comment type="similarity">
    <text evidence="1">Belongs to the 3-beta-HSD family.</text>
</comment>
<keyword evidence="6" id="KW-1185">Reference proteome</keyword>
<dbReference type="PANTHER" id="PTHR43245">
    <property type="entry name" value="BIFUNCTIONAL POLYMYXIN RESISTANCE PROTEIN ARNA"/>
    <property type="match status" value="1"/>
</dbReference>
<dbReference type="Proteomes" id="UP001063166">
    <property type="component" value="Unassembled WGS sequence"/>
</dbReference>
<keyword evidence="3" id="KW-0812">Transmembrane</keyword>
<gene>
    <name evidence="5" type="primary">ERG26</name>
    <name evidence="5" type="ORF">LshimejAT787_0207660</name>
</gene>